<evidence type="ECO:0000313" key="1">
    <source>
        <dbReference type="EMBL" id="REH55429.1"/>
    </source>
</evidence>
<protein>
    <submittedName>
        <fullName evidence="1">Uncharacterized protein</fullName>
    </submittedName>
</protein>
<evidence type="ECO:0000313" key="2">
    <source>
        <dbReference type="Proteomes" id="UP000256269"/>
    </source>
</evidence>
<dbReference type="RefSeq" id="WP_246014784.1">
    <property type="nucleotide sequence ID" value="NZ_CP144375.1"/>
</dbReference>
<proteinExistence type="predicted"/>
<organism evidence="1 2">
    <name type="scientific">Kutzneria buriramensis</name>
    <dbReference type="NCBI Taxonomy" id="1045776"/>
    <lineage>
        <taxon>Bacteria</taxon>
        <taxon>Bacillati</taxon>
        <taxon>Actinomycetota</taxon>
        <taxon>Actinomycetes</taxon>
        <taxon>Pseudonocardiales</taxon>
        <taxon>Pseudonocardiaceae</taxon>
        <taxon>Kutzneria</taxon>
    </lineage>
</organism>
<dbReference type="AlphaFoldDB" id="A0A3E0I9X0"/>
<reference evidence="1 2" key="1">
    <citation type="submission" date="2018-08" db="EMBL/GenBank/DDBJ databases">
        <title>Genomic Encyclopedia of Archaeal and Bacterial Type Strains, Phase II (KMG-II): from individual species to whole genera.</title>
        <authorList>
            <person name="Goeker M."/>
        </authorList>
    </citation>
    <scope>NUCLEOTIDE SEQUENCE [LARGE SCALE GENOMIC DNA]</scope>
    <source>
        <strain evidence="1 2">DSM 45791</strain>
    </source>
</reference>
<dbReference type="Proteomes" id="UP000256269">
    <property type="component" value="Unassembled WGS sequence"/>
</dbReference>
<dbReference type="EMBL" id="QUNO01000001">
    <property type="protein sequence ID" value="REH55429.1"/>
    <property type="molecule type" value="Genomic_DNA"/>
</dbReference>
<sequence>MSFWEELGPEEYWVMINTIEEAYLNGVISDFLGHSERCGTVWIPGTDEEAIKELIPRFRRVVRDLIDRDLVEIREPCNAIFDDAPELGDIEIDDVLADPGTWLKAPGSVNRMVMLMPTERADRLISR</sequence>
<accession>A0A3E0I9X0</accession>
<name>A0A3E0I9X0_9PSEU</name>
<gene>
    <name evidence="1" type="ORF">BCF44_101449</name>
</gene>
<keyword evidence="2" id="KW-1185">Reference proteome</keyword>
<comment type="caution">
    <text evidence="1">The sequence shown here is derived from an EMBL/GenBank/DDBJ whole genome shotgun (WGS) entry which is preliminary data.</text>
</comment>